<dbReference type="Pfam" id="PF01875">
    <property type="entry name" value="Memo"/>
    <property type="match status" value="1"/>
</dbReference>
<accession>A0AA45C6E4</accession>
<dbReference type="CDD" id="cd07361">
    <property type="entry name" value="MEMO_like"/>
    <property type="match status" value="1"/>
</dbReference>
<name>A0AA45C6E4_9BACT</name>
<dbReference type="AlphaFoldDB" id="A0AA45C6E4"/>
<dbReference type="RefSeq" id="WP_109604980.1">
    <property type="nucleotide sequence ID" value="NZ_QGGI01000010.1"/>
</dbReference>
<comment type="similarity">
    <text evidence="1">Belongs to the MEMO1 family.</text>
</comment>
<sequence length="270" mass="30668">MIIRKPAVAGLFYPDNDEQLKQKLNFIFERDTFKMENKLNSKVGVILPHAGYVYSGKTTAKALKKASKFGCPNRIFLFGPDHKGLGSGINIDDSDFWALPGLKFEVDKDTVLDMCRMLNINPDRNGHFAEHSLEVQLPFLNYVFGNNFKIVPITFTHVDQFELKLFLEAFKGIFNEGDFIVASTDLNHFEDQKTTIEKDKKIIEAIEENDPELLLETIKKNDISMCGYLPTYILLSMGLKNIEITHHTTSGEILNDFESVVGYLSAVLYD</sequence>
<dbReference type="InterPro" id="IPR002737">
    <property type="entry name" value="MEMO1_fam"/>
</dbReference>
<gene>
    <name evidence="2" type="ORF">C7380_11052</name>
</gene>
<proteinExistence type="inferred from homology"/>
<dbReference type="PANTHER" id="PTHR11060">
    <property type="entry name" value="PROTEIN MEMO1"/>
    <property type="match status" value="1"/>
</dbReference>
<organism evidence="2 3">
    <name type="scientific">Oceanotoga teriensis</name>
    <dbReference type="NCBI Taxonomy" id="515440"/>
    <lineage>
        <taxon>Bacteria</taxon>
        <taxon>Thermotogati</taxon>
        <taxon>Thermotogota</taxon>
        <taxon>Thermotogae</taxon>
        <taxon>Petrotogales</taxon>
        <taxon>Petrotogaceae</taxon>
        <taxon>Oceanotoga</taxon>
    </lineage>
</organism>
<dbReference type="Proteomes" id="UP000245921">
    <property type="component" value="Unassembled WGS sequence"/>
</dbReference>
<comment type="caution">
    <text evidence="2">The sequence shown here is derived from an EMBL/GenBank/DDBJ whole genome shotgun (WGS) entry which is preliminary data.</text>
</comment>
<evidence type="ECO:0000256" key="1">
    <source>
        <dbReference type="ARBA" id="ARBA00006315"/>
    </source>
</evidence>
<dbReference type="EMBL" id="QGGI01000010">
    <property type="protein sequence ID" value="PWJ92059.1"/>
    <property type="molecule type" value="Genomic_DNA"/>
</dbReference>
<evidence type="ECO:0000313" key="3">
    <source>
        <dbReference type="Proteomes" id="UP000245921"/>
    </source>
</evidence>
<evidence type="ECO:0000313" key="2">
    <source>
        <dbReference type="EMBL" id="PWJ92059.1"/>
    </source>
</evidence>
<reference evidence="2 3" key="1">
    <citation type="submission" date="2018-05" db="EMBL/GenBank/DDBJ databases">
        <title>Genomic Encyclopedia of Type Strains, Phase IV (KMG-IV): sequencing the most valuable type-strain genomes for metagenomic binning, comparative biology and taxonomic classification.</title>
        <authorList>
            <person name="Goeker M."/>
        </authorList>
    </citation>
    <scope>NUCLEOTIDE SEQUENCE [LARGE SCALE GENOMIC DNA]</scope>
    <source>
        <strain evidence="2 3">DSM 24906</strain>
    </source>
</reference>
<dbReference type="NCBIfam" id="TIGR04336">
    <property type="entry name" value="AmmeMemoSam_B"/>
    <property type="match status" value="1"/>
</dbReference>
<evidence type="ECO:0008006" key="4">
    <source>
        <dbReference type="Google" id="ProtNLM"/>
    </source>
</evidence>
<dbReference type="Gene3D" id="3.40.830.10">
    <property type="entry name" value="LigB-like"/>
    <property type="match status" value="1"/>
</dbReference>
<keyword evidence="3" id="KW-1185">Reference proteome</keyword>
<dbReference type="PANTHER" id="PTHR11060:SF0">
    <property type="entry name" value="PROTEIN MEMO1"/>
    <property type="match status" value="1"/>
</dbReference>
<protein>
    <recommendedName>
        <fullName evidence="4">MEMO1 family protein</fullName>
    </recommendedName>
</protein>